<dbReference type="InterPro" id="IPR006843">
    <property type="entry name" value="PAP/fibrillin_dom"/>
</dbReference>
<accession>A0AAW1P430</accession>
<evidence type="ECO:0000259" key="3">
    <source>
        <dbReference type="Pfam" id="PF04755"/>
    </source>
</evidence>
<organism evidence="4 5">
    <name type="scientific">[Myrmecia] bisecta</name>
    <dbReference type="NCBI Taxonomy" id="41462"/>
    <lineage>
        <taxon>Eukaryota</taxon>
        <taxon>Viridiplantae</taxon>
        <taxon>Chlorophyta</taxon>
        <taxon>core chlorophytes</taxon>
        <taxon>Trebouxiophyceae</taxon>
        <taxon>Trebouxiales</taxon>
        <taxon>Trebouxiaceae</taxon>
        <taxon>Myrmecia</taxon>
    </lineage>
</organism>
<dbReference type="EMBL" id="JALJOR010000017">
    <property type="protein sequence ID" value="KAK9804798.1"/>
    <property type="molecule type" value="Genomic_DNA"/>
</dbReference>
<dbReference type="GO" id="GO:0009536">
    <property type="term" value="C:plastid"/>
    <property type="evidence" value="ECO:0007669"/>
    <property type="project" value="UniProtKB-SubCell"/>
</dbReference>
<evidence type="ECO:0000313" key="5">
    <source>
        <dbReference type="Proteomes" id="UP001489004"/>
    </source>
</evidence>
<dbReference type="Pfam" id="PF04755">
    <property type="entry name" value="PAP_fibrillin"/>
    <property type="match status" value="1"/>
</dbReference>
<comment type="caution">
    <text evidence="4">The sequence shown here is derived from an EMBL/GenBank/DDBJ whole genome shotgun (WGS) entry which is preliminary data.</text>
</comment>
<dbReference type="InterPro" id="IPR039633">
    <property type="entry name" value="PAP"/>
</dbReference>
<gene>
    <name evidence="4" type="ORF">WJX72_006110</name>
</gene>
<dbReference type="PANTHER" id="PTHR31906">
    <property type="entry name" value="PLASTID-LIPID-ASSOCIATED PROTEIN 4, CHLOROPLASTIC-RELATED"/>
    <property type="match status" value="1"/>
</dbReference>
<evidence type="ECO:0000256" key="1">
    <source>
        <dbReference type="ARBA" id="ARBA00004474"/>
    </source>
</evidence>
<sequence length="151" mass="16575">MQHTGACSIEALVELGKGDTTTGSGLSACWKLLWTTEKETLFILKKAGLFGTKAGEVYQAIDMQAGTLQNVITFPPDGAFVVDSSIEVASSQRTNFTFNAATLQLHRRSIKLPPYGQGWFETVYLDKNIRVAKDSRGDTLVVVRDGPCRRF</sequence>
<feature type="domain" description="Plastid lipid-associated protein/fibrillin conserved" evidence="3">
    <location>
        <begin position="16"/>
        <end position="142"/>
    </location>
</feature>
<dbReference type="AlphaFoldDB" id="A0AAW1P430"/>
<evidence type="ECO:0000313" key="4">
    <source>
        <dbReference type="EMBL" id="KAK9804798.1"/>
    </source>
</evidence>
<keyword evidence="2" id="KW-0934">Plastid</keyword>
<dbReference type="Proteomes" id="UP001489004">
    <property type="component" value="Unassembled WGS sequence"/>
</dbReference>
<keyword evidence="5" id="KW-1185">Reference proteome</keyword>
<reference evidence="4 5" key="1">
    <citation type="journal article" date="2024" name="Nat. Commun.">
        <title>Phylogenomics reveals the evolutionary origins of lichenization in chlorophyte algae.</title>
        <authorList>
            <person name="Puginier C."/>
            <person name="Libourel C."/>
            <person name="Otte J."/>
            <person name="Skaloud P."/>
            <person name="Haon M."/>
            <person name="Grisel S."/>
            <person name="Petersen M."/>
            <person name="Berrin J.G."/>
            <person name="Delaux P.M."/>
            <person name="Dal Grande F."/>
            <person name="Keller J."/>
        </authorList>
    </citation>
    <scope>NUCLEOTIDE SEQUENCE [LARGE SCALE GENOMIC DNA]</scope>
    <source>
        <strain evidence="4 5">SAG 2043</strain>
    </source>
</reference>
<proteinExistence type="predicted"/>
<protein>
    <recommendedName>
        <fullName evidence="3">Plastid lipid-associated protein/fibrillin conserved domain-containing protein</fullName>
    </recommendedName>
</protein>
<name>A0AAW1P430_9CHLO</name>
<comment type="subcellular location">
    <subcellularLocation>
        <location evidence="1">Plastid</location>
    </subcellularLocation>
</comment>
<evidence type="ECO:0000256" key="2">
    <source>
        <dbReference type="ARBA" id="ARBA00022640"/>
    </source>
</evidence>